<dbReference type="Proteomes" id="UP001332243">
    <property type="component" value="Unassembled WGS sequence"/>
</dbReference>
<dbReference type="EMBL" id="JAZGQK010000003">
    <property type="protein sequence ID" value="MEE6257738.1"/>
    <property type="molecule type" value="Genomic_DNA"/>
</dbReference>
<dbReference type="PROSITE" id="PS50043">
    <property type="entry name" value="HTH_LUXR_2"/>
    <property type="match status" value="1"/>
</dbReference>
<dbReference type="PRINTS" id="PR00038">
    <property type="entry name" value="HTHLUXR"/>
</dbReference>
<dbReference type="Pfam" id="PF00072">
    <property type="entry name" value="Response_reg"/>
    <property type="match status" value="1"/>
</dbReference>
<dbReference type="SUPFAM" id="SSF46894">
    <property type="entry name" value="C-terminal effector domain of the bipartite response regulators"/>
    <property type="match status" value="1"/>
</dbReference>
<evidence type="ECO:0000259" key="8">
    <source>
        <dbReference type="PROSITE" id="PS50110"/>
    </source>
</evidence>
<dbReference type="InterPro" id="IPR011006">
    <property type="entry name" value="CheY-like_superfamily"/>
</dbReference>
<evidence type="ECO:0000256" key="4">
    <source>
        <dbReference type="ARBA" id="ARBA00023163"/>
    </source>
</evidence>
<accession>A0ABU7RMJ3</accession>
<dbReference type="InterPro" id="IPR001789">
    <property type="entry name" value="Sig_transdc_resp-reg_receiver"/>
</dbReference>
<dbReference type="Pfam" id="PF00196">
    <property type="entry name" value="GerE"/>
    <property type="match status" value="1"/>
</dbReference>
<evidence type="ECO:0000256" key="3">
    <source>
        <dbReference type="ARBA" id="ARBA00023125"/>
    </source>
</evidence>
<feature type="modified residue" description="4-aspartylphosphate" evidence="5">
    <location>
        <position position="54"/>
    </location>
</feature>
<dbReference type="InterPro" id="IPR058245">
    <property type="entry name" value="NreC/VraR/RcsB-like_REC"/>
</dbReference>
<dbReference type="CDD" id="cd06170">
    <property type="entry name" value="LuxR_C_like"/>
    <property type="match status" value="1"/>
</dbReference>
<dbReference type="PROSITE" id="PS00622">
    <property type="entry name" value="HTH_LUXR_1"/>
    <property type="match status" value="1"/>
</dbReference>
<dbReference type="InterPro" id="IPR039420">
    <property type="entry name" value="WalR-like"/>
</dbReference>
<dbReference type="SMART" id="SM00448">
    <property type="entry name" value="REC"/>
    <property type="match status" value="1"/>
</dbReference>
<dbReference type="InterPro" id="IPR000792">
    <property type="entry name" value="Tscrpt_reg_LuxR_C"/>
</dbReference>
<evidence type="ECO:0000256" key="6">
    <source>
        <dbReference type="SAM" id="MobiDB-lite"/>
    </source>
</evidence>
<feature type="region of interest" description="Disordered" evidence="6">
    <location>
        <begin position="224"/>
        <end position="262"/>
    </location>
</feature>
<evidence type="ECO:0000313" key="10">
    <source>
        <dbReference type="Proteomes" id="UP001332243"/>
    </source>
</evidence>
<comment type="caution">
    <text evidence="9">The sequence shown here is derived from an EMBL/GenBank/DDBJ whole genome shotgun (WGS) entry which is preliminary data.</text>
</comment>
<evidence type="ECO:0000313" key="9">
    <source>
        <dbReference type="EMBL" id="MEE6257738.1"/>
    </source>
</evidence>
<dbReference type="CDD" id="cd17535">
    <property type="entry name" value="REC_NarL-like"/>
    <property type="match status" value="1"/>
</dbReference>
<feature type="domain" description="Response regulatory" evidence="8">
    <location>
        <begin position="3"/>
        <end position="119"/>
    </location>
</feature>
<keyword evidence="4" id="KW-0804">Transcription</keyword>
<protein>
    <submittedName>
        <fullName evidence="9">Response regulator transcription factor</fullName>
    </submittedName>
</protein>
<reference evidence="9 10" key="1">
    <citation type="submission" date="2024-01" db="EMBL/GenBank/DDBJ databases">
        <title>Genome insights into Plantactinospora sonchi sp. nov.</title>
        <authorList>
            <person name="Wang L."/>
        </authorList>
    </citation>
    <scope>NUCLEOTIDE SEQUENCE [LARGE SCALE GENOMIC DNA]</scope>
    <source>
        <strain evidence="9 10">NEAU-QY2</strain>
    </source>
</reference>
<dbReference type="SMART" id="SM00421">
    <property type="entry name" value="HTH_LUXR"/>
    <property type="match status" value="1"/>
</dbReference>
<evidence type="ECO:0000256" key="5">
    <source>
        <dbReference type="PROSITE-ProRule" id="PRU00169"/>
    </source>
</evidence>
<dbReference type="SUPFAM" id="SSF52172">
    <property type="entry name" value="CheY-like"/>
    <property type="match status" value="1"/>
</dbReference>
<keyword evidence="10" id="KW-1185">Reference proteome</keyword>
<keyword evidence="3" id="KW-0238">DNA-binding</keyword>
<feature type="domain" description="HTH luxR-type" evidence="7">
    <location>
        <begin position="153"/>
        <end position="218"/>
    </location>
</feature>
<keyword evidence="1 5" id="KW-0597">Phosphoprotein</keyword>
<dbReference type="PANTHER" id="PTHR43214:SF24">
    <property type="entry name" value="TRANSCRIPTIONAL REGULATORY PROTEIN NARL-RELATED"/>
    <property type="match status" value="1"/>
</dbReference>
<evidence type="ECO:0000256" key="1">
    <source>
        <dbReference type="ARBA" id="ARBA00022553"/>
    </source>
</evidence>
<name>A0ABU7RMJ3_9ACTN</name>
<gene>
    <name evidence="9" type="ORF">V1633_04435</name>
</gene>
<dbReference type="PANTHER" id="PTHR43214">
    <property type="entry name" value="TWO-COMPONENT RESPONSE REGULATOR"/>
    <property type="match status" value="1"/>
</dbReference>
<proteinExistence type="predicted"/>
<dbReference type="RefSeq" id="WP_331212853.1">
    <property type="nucleotide sequence ID" value="NZ_JAZGQK010000003.1"/>
</dbReference>
<evidence type="ECO:0000259" key="7">
    <source>
        <dbReference type="PROSITE" id="PS50043"/>
    </source>
</evidence>
<dbReference type="InterPro" id="IPR016032">
    <property type="entry name" value="Sig_transdc_resp-reg_C-effctor"/>
</dbReference>
<dbReference type="PROSITE" id="PS50110">
    <property type="entry name" value="RESPONSE_REGULATORY"/>
    <property type="match status" value="1"/>
</dbReference>
<dbReference type="Gene3D" id="3.40.50.2300">
    <property type="match status" value="1"/>
</dbReference>
<keyword evidence="2" id="KW-0805">Transcription regulation</keyword>
<evidence type="ECO:0000256" key="2">
    <source>
        <dbReference type="ARBA" id="ARBA00023015"/>
    </source>
</evidence>
<organism evidence="9 10">
    <name type="scientific">Plantactinospora sonchi</name>
    <dbReference type="NCBI Taxonomy" id="1544735"/>
    <lineage>
        <taxon>Bacteria</taxon>
        <taxon>Bacillati</taxon>
        <taxon>Actinomycetota</taxon>
        <taxon>Actinomycetes</taxon>
        <taxon>Micromonosporales</taxon>
        <taxon>Micromonosporaceae</taxon>
        <taxon>Plantactinospora</taxon>
    </lineage>
</organism>
<sequence>MIRVLVVDDQALVRAGVTLLLRTAGGFDIVGEAGDGREAVRLAERLRPDVVLMDLRMPRMDGIEATRRILDQHPATRVLILTTFADDANIYGALGAGAIGYLVKDGAPEDLVDAVGRAARGEPLLASAVLSRIVNRALRAHTQEAEREADNARPSARRLLSGREREVLALVGAGLSNAEIAGRMHLGVTTVKTHVSAAMEKLGLRNRVQAAVVAHRLGLVDDDFRPVDPIRSGPGRDLGTGPGWDAAGDDGTGDDVDRRPVR</sequence>